<gene>
    <name evidence="2" type="ORF">H920_00119</name>
</gene>
<feature type="compositionally biased region" description="Basic residues" evidence="1">
    <location>
        <begin position="1"/>
        <end position="16"/>
    </location>
</feature>
<accession>A0A091E776</accession>
<protein>
    <submittedName>
        <fullName evidence="2">Uncharacterized protein</fullName>
    </submittedName>
</protein>
<dbReference type="AlphaFoldDB" id="A0A091E776"/>
<sequence length="222" mass="24505">MKKNKKKTCLRGRRPRSPGEREPLPPQELAVLCAAGLLPAESSPGKAPPSPERGTQPQVHHRSEGPAEFPPKPGTYTKQELKEKKEFLSFCISLKWTCCVHAGPFEEMLSRSKDLLPLDTGVSGTSPVWFLLLAKRTLSGVPDQKYTTALHEIVGRLASGSTRSCRRSVPVGRTLLCDQRCQRGAMPERKGPEEAPVLCEKWSVPVTTTVYPDSWGRLHATL</sequence>
<evidence type="ECO:0000313" key="2">
    <source>
        <dbReference type="EMBL" id="KFO38470.1"/>
    </source>
</evidence>
<evidence type="ECO:0000313" key="3">
    <source>
        <dbReference type="Proteomes" id="UP000028990"/>
    </source>
</evidence>
<name>A0A091E776_FUKDA</name>
<feature type="region of interest" description="Disordered" evidence="1">
    <location>
        <begin position="39"/>
        <end position="74"/>
    </location>
</feature>
<feature type="region of interest" description="Disordered" evidence="1">
    <location>
        <begin position="1"/>
        <end position="26"/>
    </location>
</feature>
<keyword evidence="3" id="KW-1185">Reference proteome</keyword>
<evidence type="ECO:0000256" key="1">
    <source>
        <dbReference type="SAM" id="MobiDB-lite"/>
    </source>
</evidence>
<dbReference type="Proteomes" id="UP000028990">
    <property type="component" value="Unassembled WGS sequence"/>
</dbReference>
<proteinExistence type="predicted"/>
<reference evidence="2 3" key="1">
    <citation type="submission" date="2013-11" db="EMBL/GenBank/DDBJ databases">
        <title>The Damaraland mole rat (Fukomys damarensis) genome and evolution of African mole rats.</title>
        <authorList>
            <person name="Gladyshev V.N."/>
            <person name="Fang X."/>
        </authorList>
    </citation>
    <scope>NUCLEOTIDE SEQUENCE [LARGE SCALE GENOMIC DNA]</scope>
    <source>
        <tissue evidence="2">Liver</tissue>
    </source>
</reference>
<organism evidence="2 3">
    <name type="scientific">Fukomys damarensis</name>
    <name type="common">Damaraland mole rat</name>
    <name type="synonym">Cryptomys damarensis</name>
    <dbReference type="NCBI Taxonomy" id="885580"/>
    <lineage>
        <taxon>Eukaryota</taxon>
        <taxon>Metazoa</taxon>
        <taxon>Chordata</taxon>
        <taxon>Craniata</taxon>
        <taxon>Vertebrata</taxon>
        <taxon>Euteleostomi</taxon>
        <taxon>Mammalia</taxon>
        <taxon>Eutheria</taxon>
        <taxon>Euarchontoglires</taxon>
        <taxon>Glires</taxon>
        <taxon>Rodentia</taxon>
        <taxon>Hystricomorpha</taxon>
        <taxon>Bathyergidae</taxon>
        <taxon>Fukomys</taxon>
    </lineage>
</organism>
<dbReference type="EMBL" id="KN120510">
    <property type="protein sequence ID" value="KFO38470.1"/>
    <property type="molecule type" value="Genomic_DNA"/>
</dbReference>